<dbReference type="AlphaFoldDB" id="A0A1F7J685"/>
<dbReference type="PANTHER" id="PTHR34477">
    <property type="entry name" value="UPF0213 PROTEIN YHBQ"/>
    <property type="match status" value="1"/>
</dbReference>
<evidence type="ECO:0000313" key="4">
    <source>
        <dbReference type="Proteomes" id="UP000178558"/>
    </source>
</evidence>
<protein>
    <recommendedName>
        <fullName evidence="2">GIY-YIG domain-containing protein</fullName>
    </recommendedName>
</protein>
<accession>A0A1F7J685</accession>
<organism evidence="3 4">
    <name type="scientific">Candidatus Roizmanbacteria bacterium RIFCSPLOWO2_01_FULL_40_42</name>
    <dbReference type="NCBI Taxonomy" id="1802066"/>
    <lineage>
        <taxon>Bacteria</taxon>
        <taxon>Candidatus Roizmaniibacteriota</taxon>
    </lineage>
</organism>
<dbReference type="InterPro" id="IPR035901">
    <property type="entry name" value="GIY-YIG_endonuc_sf"/>
</dbReference>
<comment type="caution">
    <text evidence="3">The sequence shown here is derived from an EMBL/GenBank/DDBJ whole genome shotgun (WGS) entry which is preliminary data.</text>
</comment>
<dbReference type="PROSITE" id="PS50164">
    <property type="entry name" value="GIY_YIG"/>
    <property type="match status" value="1"/>
</dbReference>
<evidence type="ECO:0000256" key="1">
    <source>
        <dbReference type="ARBA" id="ARBA00007435"/>
    </source>
</evidence>
<proteinExistence type="inferred from homology"/>
<dbReference type="InterPro" id="IPR050190">
    <property type="entry name" value="UPF0213_domain"/>
</dbReference>
<feature type="domain" description="GIY-YIG" evidence="2">
    <location>
        <begin position="1"/>
        <end position="78"/>
    </location>
</feature>
<dbReference type="Gene3D" id="3.40.1440.10">
    <property type="entry name" value="GIY-YIG endonuclease"/>
    <property type="match status" value="1"/>
</dbReference>
<dbReference type="SUPFAM" id="SSF82771">
    <property type="entry name" value="GIY-YIG endonuclease"/>
    <property type="match status" value="1"/>
</dbReference>
<name>A0A1F7J685_9BACT</name>
<evidence type="ECO:0000259" key="2">
    <source>
        <dbReference type="PROSITE" id="PS50164"/>
    </source>
</evidence>
<evidence type="ECO:0000313" key="3">
    <source>
        <dbReference type="EMBL" id="OGK51113.1"/>
    </source>
</evidence>
<dbReference type="EMBL" id="MGAQ01000005">
    <property type="protein sequence ID" value="OGK51113.1"/>
    <property type="molecule type" value="Genomic_DNA"/>
</dbReference>
<dbReference type="Pfam" id="PF01541">
    <property type="entry name" value="GIY-YIG"/>
    <property type="match status" value="1"/>
</dbReference>
<sequence length="78" mass="9344">MYYVYILRLNNMNFYTGFSSNLQNRYSEHLGGRVRGTRKQRPLKLVCFIGFKIKLKALQFEKYLKTPSGFAFRNKRLI</sequence>
<dbReference type="Proteomes" id="UP000178558">
    <property type="component" value="Unassembled WGS sequence"/>
</dbReference>
<reference evidence="3 4" key="1">
    <citation type="journal article" date="2016" name="Nat. Commun.">
        <title>Thousands of microbial genomes shed light on interconnected biogeochemical processes in an aquifer system.</title>
        <authorList>
            <person name="Anantharaman K."/>
            <person name="Brown C.T."/>
            <person name="Hug L.A."/>
            <person name="Sharon I."/>
            <person name="Castelle C.J."/>
            <person name="Probst A.J."/>
            <person name="Thomas B.C."/>
            <person name="Singh A."/>
            <person name="Wilkins M.J."/>
            <person name="Karaoz U."/>
            <person name="Brodie E.L."/>
            <person name="Williams K.H."/>
            <person name="Hubbard S.S."/>
            <person name="Banfield J.F."/>
        </authorList>
    </citation>
    <scope>NUCLEOTIDE SEQUENCE [LARGE SCALE GENOMIC DNA]</scope>
</reference>
<comment type="similarity">
    <text evidence="1">Belongs to the UPF0213 family.</text>
</comment>
<dbReference type="InterPro" id="IPR000305">
    <property type="entry name" value="GIY-YIG_endonuc"/>
</dbReference>
<dbReference type="PANTHER" id="PTHR34477:SF1">
    <property type="entry name" value="UPF0213 PROTEIN YHBQ"/>
    <property type="match status" value="1"/>
</dbReference>
<gene>
    <name evidence="3" type="ORF">A3B50_04935</name>
</gene>